<dbReference type="PANTHER" id="PTHR41700:SF1">
    <property type="entry name" value="N-ACETYLTRANSFERASE DOMAIN-CONTAINING PROTEIN"/>
    <property type="match status" value="1"/>
</dbReference>
<dbReference type="Proteomes" id="UP000779809">
    <property type="component" value="Unassembled WGS sequence"/>
</dbReference>
<comment type="caution">
    <text evidence="2">The sequence shown here is derived from an EMBL/GenBank/DDBJ whole genome shotgun (WGS) entry which is preliminary data.</text>
</comment>
<evidence type="ECO:0000259" key="1">
    <source>
        <dbReference type="PROSITE" id="PS51186"/>
    </source>
</evidence>
<dbReference type="PANTHER" id="PTHR41700">
    <property type="entry name" value="GCN5-RELATED N-ACETYLTRANSFERASE"/>
    <property type="match status" value="1"/>
</dbReference>
<gene>
    <name evidence="2" type="ORF">HYX28_01540</name>
</gene>
<protein>
    <submittedName>
        <fullName evidence="2">GNAT family N-acetyltransferase</fullName>
    </submittedName>
</protein>
<name>A0A932ENL6_9BACT</name>
<dbReference type="SUPFAM" id="SSF55729">
    <property type="entry name" value="Acyl-CoA N-acyltransferases (Nat)"/>
    <property type="match status" value="1"/>
</dbReference>
<evidence type="ECO:0000313" key="2">
    <source>
        <dbReference type="EMBL" id="MBI2677444.1"/>
    </source>
</evidence>
<dbReference type="InterPro" id="IPR038764">
    <property type="entry name" value="GNAT_N_AcTrfase_prd"/>
</dbReference>
<organism evidence="2 3">
    <name type="scientific">Candidatus Korobacter versatilis</name>
    <dbReference type="NCBI Taxonomy" id="658062"/>
    <lineage>
        <taxon>Bacteria</taxon>
        <taxon>Pseudomonadati</taxon>
        <taxon>Acidobacteriota</taxon>
        <taxon>Terriglobia</taxon>
        <taxon>Terriglobales</taxon>
        <taxon>Candidatus Korobacteraceae</taxon>
        <taxon>Candidatus Korobacter</taxon>
    </lineage>
</organism>
<dbReference type="EMBL" id="JACPNR010000004">
    <property type="protein sequence ID" value="MBI2677444.1"/>
    <property type="molecule type" value="Genomic_DNA"/>
</dbReference>
<dbReference type="Pfam" id="PF00583">
    <property type="entry name" value="Acetyltransf_1"/>
    <property type="match status" value="1"/>
</dbReference>
<proteinExistence type="predicted"/>
<dbReference type="AlphaFoldDB" id="A0A932ENL6"/>
<evidence type="ECO:0000313" key="3">
    <source>
        <dbReference type="Proteomes" id="UP000779809"/>
    </source>
</evidence>
<feature type="domain" description="N-acetyltransferase" evidence="1">
    <location>
        <begin position="10"/>
        <end position="171"/>
    </location>
</feature>
<dbReference type="InterPro" id="IPR016181">
    <property type="entry name" value="Acyl_CoA_acyltransferase"/>
</dbReference>
<reference evidence="2" key="1">
    <citation type="submission" date="2020-07" db="EMBL/GenBank/DDBJ databases">
        <title>Huge and variable diversity of episymbiotic CPR bacteria and DPANN archaea in groundwater ecosystems.</title>
        <authorList>
            <person name="He C.Y."/>
            <person name="Keren R."/>
            <person name="Whittaker M."/>
            <person name="Farag I.F."/>
            <person name="Doudna J."/>
            <person name="Cate J.H.D."/>
            <person name="Banfield J.F."/>
        </authorList>
    </citation>
    <scope>NUCLEOTIDE SEQUENCE</scope>
    <source>
        <strain evidence="2">NC_groundwater_580_Pr5_B-0.1um_64_19</strain>
    </source>
</reference>
<dbReference type="PROSITE" id="PS51186">
    <property type="entry name" value="GNAT"/>
    <property type="match status" value="1"/>
</dbReference>
<accession>A0A932ENL6</accession>
<sequence>MTAESDTSNITIRKCTTTAEFQDCVALQKEVWNFSDVDLVPLRMFVVADKIGGQIIGSFDGEELVGFALSIPGSRGGHPYLHSHMLAVRERYRNAGLGKQMKLLQREDGMARGFELIEWTFDPLEIKNSFLNLERLGAIAQRYNINQYGISSSPMQGGLPTDRLVAEWWLKSKRVTALLEGGERPKVIQEKTIRVPALVYEWKANEKEREKAKEVQLRNRDEFLRAFAEGLSVLGYERDQKGNGAFLLAHWDEHWGYESAPGEKEVSEEE</sequence>
<dbReference type="GO" id="GO:0016747">
    <property type="term" value="F:acyltransferase activity, transferring groups other than amino-acyl groups"/>
    <property type="evidence" value="ECO:0007669"/>
    <property type="project" value="InterPro"/>
</dbReference>
<dbReference type="CDD" id="cd04301">
    <property type="entry name" value="NAT_SF"/>
    <property type="match status" value="1"/>
</dbReference>
<dbReference type="InterPro" id="IPR000182">
    <property type="entry name" value="GNAT_dom"/>
</dbReference>
<dbReference type="Gene3D" id="3.40.630.30">
    <property type="match status" value="1"/>
</dbReference>